<keyword evidence="5" id="KW-0067">ATP-binding</keyword>
<accession>A0A150GDD0</accession>
<dbReference type="InterPro" id="IPR037607">
    <property type="entry name" value="DGK"/>
</dbReference>
<gene>
    <name evidence="8" type="ORF">GPECTOR_32g469</name>
</gene>
<evidence type="ECO:0000256" key="5">
    <source>
        <dbReference type="ARBA" id="ARBA00022840"/>
    </source>
</evidence>
<keyword evidence="1" id="KW-0808">Transferase</keyword>
<name>A0A150GDD0_GONPE</name>
<dbReference type="STRING" id="33097.A0A150GDD0"/>
<feature type="domain" description="Diacylglycerol kinase accessory" evidence="7">
    <location>
        <begin position="105"/>
        <end position="367"/>
    </location>
</feature>
<dbReference type="InterPro" id="IPR016064">
    <property type="entry name" value="NAD/diacylglycerol_kinase_sf"/>
</dbReference>
<dbReference type="GO" id="GO:0007200">
    <property type="term" value="P:phospholipase C-activating G protein-coupled receptor signaling pathway"/>
    <property type="evidence" value="ECO:0007669"/>
    <property type="project" value="InterPro"/>
</dbReference>
<dbReference type="PANTHER" id="PTHR11255:SF54">
    <property type="entry name" value="DIACYLGLYCEROL KINASE THETA"/>
    <property type="match status" value="1"/>
</dbReference>
<dbReference type="Pfam" id="PF00609">
    <property type="entry name" value="DAGK_acc"/>
    <property type="match status" value="2"/>
</dbReference>
<dbReference type="SUPFAM" id="SSF111331">
    <property type="entry name" value="NAD kinase/diacylglycerol kinase-like"/>
    <property type="match status" value="1"/>
</dbReference>
<feature type="compositionally biased region" description="Gly residues" evidence="6">
    <location>
        <begin position="244"/>
        <end position="254"/>
    </location>
</feature>
<dbReference type="GO" id="GO:0008270">
    <property type="term" value="F:zinc ion binding"/>
    <property type="evidence" value="ECO:0007669"/>
    <property type="project" value="UniProtKB-KW"/>
</dbReference>
<dbReference type="Gene3D" id="2.60.200.40">
    <property type="match status" value="1"/>
</dbReference>
<evidence type="ECO:0000256" key="2">
    <source>
        <dbReference type="ARBA" id="ARBA00022741"/>
    </source>
</evidence>
<keyword evidence="3" id="KW-0479">Metal-binding</keyword>
<dbReference type="GO" id="GO:0016020">
    <property type="term" value="C:membrane"/>
    <property type="evidence" value="ECO:0007669"/>
    <property type="project" value="UniProtKB-SubCell"/>
</dbReference>
<keyword evidence="9" id="KW-1185">Reference proteome</keyword>
<dbReference type="PANTHER" id="PTHR11255">
    <property type="entry name" value="DIACYLGLYCEROL KINASE"/>
    <property type="match status" value="1"/>
</dbReference>
<comment type="caution">
    <text evidence="8">The sequence shown here is derived from an EMBL/GenBank/DDBJ whole genome shotgun (WGS) entry which is preliminary data.</text>
</comment>
<evidence type="ECO:0000259" key="7">
    <source>
        <dbReference type="SMART" id="SM00045"/>
    </source>
</evidence>
<keyword evidence="2" id="KW-0547">Nucleotide-binding</keyword>
<dbReference type="InterPro" id="IPR000756">
    <property type="entry name" value="Diacylglycerol_kin_accessory"/>
</dbReference>
<dbReference type="EMBL" id="LSYV01000033">
    <property type="protein sequence ID" value="KXZ47857.1"/>
    <property type="molecule type" value="Genomic_DNA"/>
</dbReference>
<keyword evidence="4" id="KW-0418">Kinase</keyword>
<evidence type="ECO:0000313" key="9">
    <source>
        <dbReference type="Proteomes" id="UP000075714"/>
    </source>
</evidence>
<dbReference type="AlphaFoldDB" id="A0A150GDD0"/>
<evidence type="ECO:0000313" key="8">
    <source>
        <dbReference type="EMBL" id="KXZ47857.1"/>
    </source>
</evidence>
<evidence type="ECO:0000256" key="1">
    <source>
        <dbReference type="ARBA" id="ARBA00022679"/>
    </source>
</evidence>
<proteinExistence type="predicted"/>
<keyword evidence="3" id="KW-0863">Zinc-finger</keyword>
<reference evidence="9" key="1">
    <citation type="journal article" date="2016" name="Nat. Commun.">
        <title>The Gonium pectorale genome demonstrates co-option of cell cycle regulation during the evolution of multicellularity.</title>
        <authorList>
            <person name="Hanschen E.R."/>
            <person name="Marriage T.N."/>
            <person name="Ferris P.J."/>
            <person name="Hamaji T."/>
            <person name="Toyoda A."/>
            <person name="Fujiyama A."/>
            <person name="Neme R."/>
            <person name="Noguchi H."/>
            <person name="Minakuchi Y."/>
            <person name="Suzuki M."/>
            <person name="Kawai-Toyooka H."/>
            <person name="Smith D.R."/>
            <person name="Sparks H."/>
            <person name="Anderson J."/>
            <person name="Bakaric R."/>
            <person name="Luria V."/>
            <person name="Karger A."/>
            <person name="Kirschner M.W."/>
            <person name="Durand P.M."/>
            <person name="Michod R.E."/>
            <person name="Nozaki H."/>
            <person name="Olson B.J."/>
        </authorList>
    </citation>
    <scope>NUCLEOTIDE SEQUENCE [LARGE SCALE GENOMIC DNA]</scope>
    <source>
        <strain evidence="9">NIES-2863</strain>
    </source>
</reference>
<dbReference type="OrthoDB" id="242257at2759"/>
<evidence type="ECO:0000256" key="3">
    <source>
        <dbReference type="ARBA" id="ARBA00022771"/>
    </source>
</evidence>
<dbReference type="Proteomes" id="UP000075714">
    <property type="component" value="Unassembled WGS sequence"/>
</dbReference>
<sequence length="437" mass="44789">MLLRWYAAARGSAFVAIATAALRNDLARVLGWGGGVAALEARGGVAAVLAEVAAAAATALDRWALGIAPAPQELVKRRPSFLPRRRQATAAAPPRSPPAVTQTKVWNNYLGVGIDSWCALEFHRMRERYPGWFRSQLGNKMWYTGVGARDLLARSCVDLPRRLQGILLLSIPSYMGGVDLWGHGLPPPPPTTTTAPAPAPTPAPTAGAQPPPPQSAASPWSALSPLSSSAAAPVSPQRNERTAGPGGATGGAGSPSGPSRASADAAQPAAQALNAGAQLAPPLHAPSPSALTSAPTLTSLAAAPNATPLPCVPQSMSDGILEVVAVYGAVHLGKLQVGLARATRLCQCRSATITTNQALPMQIDGEPWMQPPAQLTVRLQGSATMLRRLDLSSAAARLTAAVGEVLDGAVASGTISAAQRQALGVQMAQRLGAPHAV</sequence>
<keyword evidence="3" id="KW-0862">Zinc</keyword>
<organism evidence="8 9">
    <name type="scientific">Gonium pectorale</name>
    <name type="common">Green alga</name>
    <dbReference type="NCBI Taxonomy" id="33097"/>
    <lineage>
        <taxon>Eukaryota</taxon>
        <taxon>Viridiplantae</taxon>
        <taxon>Chlorophyta</taxon>
        <taxon>core chlorophytes</taxon>
        <taxon>Chlorophyceae</taxon>
        <taxon>CS clade</taxon>
        <taxon>Chlamydomonadales</taxon>
        <taxon>Volvocaceae</taxon>
        <taxon>Gonium</taxon>
    </lineage>
</organism>
<feature type="compositionally biased region" description="Pro residues" evidence="6">
    <location>
        <begin position="185"/>
        <end position="214"/>
    </location>
</feature>
<feature type="compositionally biased region" description="Low complexity" evidence="6">
    <location>
        <begin position="255"/>
        <end position="270"/>
    </location>
</feature>
<feature type="region of interest" description="Disordered" evidence="6">
    <location>
        <begin position="185"/>
        <end position="270"/>
    </location>
</feature>
<protein>
    <recommendedName>
        <fullName evidence="7">Diacylglycerol kinase accessory domain-containing protein</fullName>
    </recommendedName>
</protein>
<feature type="compositionally biased region" description="Low complexity" evidence="6">
    <location>
        <begin position="215"/>
        <end position="237"/>
    </location>
</feature>
<dbReference type="SMART" id="SM00045">
    <property type="entry name" value="DAGKa"/>
    <property type="match status" value="1"/>
</dbReference>
<dbReference type="GO" id="GO:0004143">
    <property type="term" value="F:ATP-dependent diacylglycerol kinase activity"/>
    <property type="evidence" value="ECO:0007669"/>
    <property type="project" value="InterPro"/>
</dbReference>
<evidence type="ECO:0000256" key="4">
    <source>
        <dbReference type="ARBA" id="ARBA00022777"/>
    </source>
</evidence>
<evidence type="ECO:0000256" key="6">
    <source>
        <dbReference type="SAM" id="MobiDB-lite"/>
    </source>
</evidence>
<dbReference type="GO" id="GO:0005524">
    <property type="term" value="F:ATP binding"/>
    <property type="evidence" value="ECO:0007669"/>
    <property type="project" value="UniProtKB-KW"/>
</dbReference>